<evidence type="ECO:0000256" key="6">
    <source>
        <dbReference type="ARBA" id="ARBA00022692"/>
    </source>
</evidence>
<evidence type="ECO:0000256" key="13">
    <source>
        <dbReference type="SAM" id="Phobius"/>
    </source>
</evidence>
<protein>
    <submittedName>
        <fullName evidence="15">Zinc metalloprotease YwhC</fullName>
    </submittedName>
</protein>
<accession>A0A410P499</accession>
<dbReference type="Proteomes" id="UP000287243">
    <property type="component" value="Chromosome"/>
</dbReference>
<keyword evidence="4" id="KW-1003">Cell membrane</keyword>
<keyword evidence="5 15" id="KW-0645">Protease</keyword>
<dbReference type="InterPro" id="IPR044537">
    <property type="entry name" value="Rip2-like"/>
</dbReference>
<evidence type="ECO:0000259" key="14">
    <source>
        <dbReference type="Pfam" id="PF02163"/>
    </source>
</evidence>
<keyword evidence="16" id="KW-1185">Reference proteome</keyword>
<organism evidence="15 16">
    <name type="scientific">Velamenicoccus archaeovorus</name>
    <dbReference type="NCBI Taxonomy" id="1930593"/>
    <lineage>
        <taxon>Bacteria</taxon>
        <taxon>Pseudomonadati</taxon>
        <taxon>Candidatus Omnitrophota</taxon>
        <taxon>Candidatus Velamenicoccus</taxon>
    </lineage>
</organism>
<keyword evidence="12 13" id="KW-0472">Membrane</keyword>
<evidence type="ECO:0000256" key="3">
    <source>
        <dbReference type="ARBA" id="ARBA00007931"/>
    </source>
</evidence>
<reference evidence="15 16" key="1">
    <citation type="submission" date="2017-01" db="EMBL/GenBank/DDBJ databases">
        <title>First insights into the biology of 'candidatus Vampirococcus archaeovorus'.</title>
        <authorList>
            <person name="Kizina J."/>
            <person name="Jordan S."/>
            <person name="Stueber K."/>
            <person name="Reinhardt R."/>
            <person name="Harder J."/>
        </authorList>
    </citation>
    <scope>NUCLEOTIDE SEQUENCE [LARGE SCALE GENOMIC DNA]</scope>
    <source>
        <strain evidence="15 16">LiM</strain>
    </source>
</reference>
<dbReference type="Pfam" id="PF02163">
    <property type="entry name" value="Peptidase_M50"/>
    <property type="match status" value="1"/>
</dbReference>
<dbReference type="OrthoDB" id="9800627at2"/>
<keyword evidence="9" id="KW-0862">Zinc</keyword>
<keyword evidence="10 13" id="KW-1133">Transmembrane helix</keyword>
<evidence type="ECO:0000256" key="10">
    <source>
        <dbReference type="ARBA" id="ARBA00022989"/>
    </source>
</evidence>
<name>A0A410P499_VELA1</name>
<evidence type="ECO:0000256" key="4">
    <source>
        <dbReference type="ARBA" id="ARBA00022475"/>
    </source>
</evidence>
<feature type="transmembrane region" description="Helical" evidence="13">
    <location>
        <begin position="46"/>
        <end position="68"/>
    </location>
</feature>
<comment type="similarity">
    <text evidence="3">Belongs to the peptidase M50B family.</text>
</comment>
<feature type="transmembrane region" description="Helical" evidence="13">
    <location>
        <begin position="121"/>
        <end position="140"/>
    </location>
</feature>
<keyword evidence="11 15" id="KW-0482">Metalloprotease</keyword>
<dbReference type="GO" id="GO:0006508">
    <property type="term" value="P:proteolysis"/>
    <property type="evidence" value="ECO:0007669"/>
    <property type="project" value="UniProtKB-KW"/>
</dbReference>
<keyword evidence="6 13" id="KW-0812">Transmembrane</keyword>
<evidence type="ECO:0000256" key="5">
    <source>
        <dbReference type="ARBA" id="ARBA00022670"/>
    </source>
</evidence>
<dbReference type="PANTHER" id="PTHR35864">
    <property type="entry name" value="ZINC METALLOPROTEASE MJ0611-RELATED"/>
    <property type="match status" value="1"/>
</dbReference>
<dbReference type="GO" id="GO:0005886">
    <property type="term" value="C:plasma membrane"/>
    <property type="evidence" value="ECO:0007669"/>
    <property type="project" value="UniProtKB-SubCell"/>
</dbReference>
<evidence type="ECO:0000313" key="15">
    <source>
        <dbReference type="EMBL" id="QAT16901.1"/>
    </source>
</evidence>
<dbReference type="InterPro" id="IPR008915">
    <property type="entry name" value="Peptidase_M50"/>
</dbReference>
<evidence type="ECO:0000256" key="7">
    <source>
        <dbReference type="ARBA" id="ARBA00022723"/>
    </source>
</evidence>
<dbReference type="RefSeq" id="WP_128699541.1">
    <property type="nucleotide sequence ID" value="NZ_CP019384.1"/>
</dbReference>
<feature type="domain" description="Peptidase M50" evidence="14">
    <location>
        <begin position="121"/>
        <end position="156"/>
    </location>
</feature>
<keyword evidence="7" id="KW-0479">Metal-binding</keyword>
<dbReference type="GO" id="GO:0046872">
    <property type="term" value="F:metal ion binding"/>
    <property type="evidence" value="ECO:0007669"/>
    <property type="project" value="UniProtKB-KW"/>
</dbReference>
<proteinExistence type="inferred from homology"/>
<evidence type="ECO:0000256" key="11">
    <source>
        <dbReference type="ARBA" id="ARBA00023049"/>
    </source>
</evidence>
<feature type="transmembrane region" description="Helical" evidence="13">
    <location>
        <begin position="88"/>
        <end position="109"/>
    </location>
</feature>
<gene>
    <name evidence="15" type="ORF">BU251_03710</name>
</gene>
<evidence type="ECO:0000256" key="8">
    <source>
        <dbReference type="ARBA" id="ARBA00022801"/>
    </source>
</evidence>
<dbReference type="CDD" id="cd06158">
    <property type="entry name" value="S2P-M50_like_1"/>
    <property type="match status" value="1"/>
</dbReference>
<dbReference type="PANTHER" id="PTHR35864:SF1">
    <property type="entry name" value="ZINC METALLOPROTEASE YWHC-RELATED"/>
    <property type="match status" value="1"/>
</dbReference>
<dbReference type="AlphaFoldDB" id="A0A410P499"/>
<feature type="transmembrane region" description="Helical" evidence="13">
    <location>
        <begin position="171"/>
        <end position="195"/>
    </location>
</feature>
<evidence type="ECO:0000256" key="1">
    <source>
        <dbReference type="ARBA" id="ARBA00001947"/>
    </source>
</evidence>
<comment type="cofactor">
    <cofactor evidence="1">
        <name>Zn(2+)</name>
        <dbReference type="ChEBI" id="CHEBI:29105"/>
    </cofactor>
</comment>
<comment type="subcellular location">
    <subcellularLocation>
        <location evidence="2">Cell membrane</location>
        <topology evidence="2">Multi-pass membrane protein</topology>
    </subcellularLocation>
</comment>
<evidence type="ECO:0000313" key="16">
    <source>
        <dbReference type="Proteomes" id="UP000287243"/>
    </source>
</evidence>
<feature type="transmembrane region" description="Helical" evidence="13">
    <location>
        <begin position="147"/>
        <end position="165"/>
    </location>
</feature>
<dbReference type="EMBL" id="CP019384">
    <property type="protein sequence ID" value="QAT16901.1"/>
    <property type="molecule type" value="Genomic_DNA"/>
</dbReference>
<evidence type="ECO:0000256" key="12">
    <source>
        <dbReference type="ARBA" id="ARBA00023136"/>
    </source>
</evidence>
<keyword evidence="8" id="KW-0378">Hydrolase</keyword>
<dbReference type="GO" id="GO:0008237">
    <property type="term" value="F:metallopeptidase activity"/>
    <property type="evidence" value="ECO:0007669"/>
    <property type="project" value="UniProtKB-KW"/>
</dbReference>
<sequence length="201" mass="21648">MGILISLLVFFSAIVVHEFSHAFVAYKRGDMTAARSGRLTLNPLAHIDPFGTILLPIFLIAVKSPVLFGWAKPVPIDFSALKNPKKDIIWVGLAGPAANLLLALAATLVVKSGVVSETIPAQIAGYVILVNVILAVFNLVPIPPLDGSRIVMGLLPLPLAIRYAAIEPYGFIILFALLYLGLFNIIVWPIVGWVIHILGLI</sequence>
<evidence type="ECO:0000256" key="9">
    <source>
        <dbReference type="ARBA" id="ARBA00022833"/>
    </source>
</evidence>
<dbReference type="KEGG" id="vai:BU251_03710"/>
<evidence type="ECO:0000256" key="2">
    <source>
        <dbReference type="ARBA" id="ARBA00004651"/>
    </source>
</evidence>
<dbReference type="InterPro" id="IPR052348">
    <property type="entry name" value="Metallopeptidase_M50B"/>
</dbReference>